<dbReference type="EMBL" id="JAWDID010000047">
    <property type="protein sequence ID" value="MDU0342742.1"/>
    <property type="molecule type" value="Genomic_DNA"/>
</dbReference>
<dbReference type="InterPro" id="IPR029068">
    <property type="entry name" value="Glyas_Bleomycin-R_OHBP_Dase"/>
</dbReference>
<keyword evidence="4" id="KW-1185">Reference proteome</keyword>
<evidence type="ECO:0000313" key="3">
    <source>
        <dbReference type="EMBL" id="MDU0342742.1"/>
    </source>
</evidence>
<comment type="caution">
    <text evidence="3">The sequence shown here is derived from an EMBL/GenBank/DDBJ whole genome shotgun (WGS) entry which is preliminary data.</text>
</comment>
<sequence>MSSEPCFDIAHLAHVELLTDKPAESLDFFVNVYGLTESGREGDSVFLRAWDDYEFHTLKLTAAKTTGIGHVAYRATSEQALRRRVEAIEAMGCGIGWVDGDLGHGRAYRFRDPDDHVFEIYFDTNKYVAPPHERPALKNQPQRNHGRGCAVRRLDHLNLLARDVAAIRDFLPKALGSRVTEQIVLDSGEVGGCWFTVNNKSYDIAYTRDHTGSLGRFHHVTYAVDQREHVLEAADIFLENGVYIETGPHKHAVQQTFFLYVYEPAGNRVEIANAGARLILDPDWQTVTWTEEERKKGQAWGLKTIESFHTHGTPPVPAAGH</sequence>
<name>A0ABU3SD70_9HYPH</name>
<dbReference type="PANTHER" id="PTHR21366">
    <property type="entry name" value="GLYOXALASE FAMILY PROTEIN"/>
    <property type="match status" value="1"/>
</dbReference>
<proteinExistence type="predicted"/>
<dbReference type="InterPro" id="IPR037523">
    <property type="entry name" value="VOC_core"/>
</dbReference>
<accession>A0ABU3SD70</accession>
<keyword evidence="1" id="KW-0677">Repeat</keyword>
<dbReference type="InterPro" id="IPR017624">
    <property type="entry name" value="Catechol_2-3_dOase"/>
</dbReference>
<dbReference type="EC" id="1.13.11.2" evidence="3"/>
<reference evidence="3 4" key="1">
    <citation type="submission" date="2023-09" db="EMBL/GenBank/DDBJ databases">
        <title>Whole genome shotgun sequencing (WGS) of Bosea sp. ZW T0_25, isolated from stored onions (Allium cepa).</title>
        <authorList>
            <person name="Stoll D.A."/>
            <person name="Huch M."/>
        </authorList>
    </citation>
    <scope>NUCLEOTIDE SEQUENCE [LARGE SCALE GENOMIC DNA]</scope>
    <source>
        <strain evidence="3 4">ZW T0_25</strain>
    </source>
</reference>
<evidence type="ECO:0000256" key="1">
    <source>
        <dbReference type="ARBA" id="ARBA00022737"/>
    </source>
</evidence>
<feature type="domain" description="VOC" evidence="2">
    <location>
        <begin position="153"/>
        <end position="274"/>
    </location>
</feature>
<gene>
    <name evidence="3" type="ORF">RKE40_22820</name>
</gene>
<dbReference type="RefSeq" id="WP_316020504.1">
    <property type="nucleotide sequence ID" value="NZ_JAWDID010000047.1"/>
</dbReference>
<organism evidence="3 4">
    <name type="scientific">Bosea rubneri</name>
    <dbReference type="NCBI Taxonomy" id="3075434"/>
    <lineage>
        <taxon>Bacteria</taxon>
        <taxon>Pseudomonadati</taxon>
        <taxon>Pseudomonadota</taxon>
        <taxon>Alphaproteobacteria</taxon>
        <taxon>Hyphomicrobiales</taxon>
        <taxon>Boseaceae</taxon>
        <taxon>Bosea</taxon>
    </lineage>
</organism>
<protein>
    <submittedName>
        <fullName evidence="3">Catechol 2,3-dioxygenase</fullName>
        <ecNumber evidence="3">1.13.11.2</ecNumber>
    </submittedName>
</protein>
<dbReference type="CDD" id="cd09013">
    <property type="entry name" value="BphC-JF8_N_like"/>
    <property type="match status" value="1"/>
</dbReference>
<dbReference type="Gene3D" id="3.10.180.10">
    <property type="entry name" value="2,3-Dihydroxybiphenyl 1,2-Dioxygenase, domain 1"/>
    <property type="match status" value="2"/>
</dbReference>
<dbReference type="SUPFAM" id="SSF54593">
    <property type="entry name" value="Glyoxalase/Bleomycin resistance protein/Dihydroxybiphenyl dioxygenase"/>
    <property type="match status" value="1"/>
</dbReference>
<dbReference type="PROSITE" id="PS51819">
    <property type="entry name" value="VOC"/>
    <property type="match status" value="2"/>
</dbReference>
<dbReference type="Pfam" id="PF00903">
    <property type="entry name" value="Glyoxalase"/>
    <property type="match status" value="2"/>
</dbReference>
<evidence type="ECO:0000313" key="4">
    <source>
        <dbReference type="Proteomes" id="UP001254257"/>
    </source>
</evidence>
<dbReference type="InterPro" id="IPR004360">
    <property type="entry name" value="Glyas_Fos-R_dOase_dom"/>
</dbReference>
<feature type="domain" description="VOC" evidence="2">
    <location>
        <begin position="11"/>
        <end position="123"/>
    </location>
</feature>
<dbReference type="GO" id="GO:0018577">
    <property type="term" value="F:catechol 2,3-dioxygenase activity"/>
    <property type="evidence" value="ECO:0007669"/>
    <property type="project" value="UniProtKB-EC"/>
</dbReference>
<dbReference type="Proteomes" id="UP001254257">
    <property type="component" value="Unassembled WGS sequence"/>
</dbReference>
<dbReference type="InterPro" id="IPR050383">
    <property type="entry name" value="GlyoxalaseI/FosfomycinResist"/>
</dbReference>
<dbReference type="PANTHER" id="PTHR21366:SF19">
    <property type="entry name" value="METAPYROCATECHASE"/>
    <property type="match status" value="1"/>
</dbReference>
<keyword evidence="3" id="KW-0560">Oxidoreductase</keyword>
<evidence type="ECO:0000259" key="2">
    <source>
        <dbReference type="PROSITE" id="PS51819"/>
    </source>
</evidence>
<dbReference type="NCBIfam" id="TIGR03211">
    <property type="entry name" value="catechol_2_3"/>
    <property type="match status" value="1"/>
</dbReference>